<dbReference type="Proteomes" id="UP001501638">
    <property type="component" value="Unassembled WGS sequence"/>
</dbReference>
<organism evidence="1 2">
    <name type="scientific">Streptomyces macrosporus</name>
    <dbReference type="NCBI Taxonomy" id="44032"/>
    <lineage>
        <taxon>Bacteria</taxon>
        <taxon>Bacillati</taxon>
        <taxon>Actinomycetota</taxon>
        <taxon>Actinomycetes</taxon>
        <taxon>Kitasatosporales</taxon>
        <taxon>Streptomycetaceae</taxon>
        <taxon>Streptomyces</taxon>
    </lineage>
</organism>
<evidence type="ECO:0000313" key="2">
    <source>
        <dbReference type="Proteomes" id="UP001501638"/>
    </source>
</evidence>
<dbReference type="EMBL" id="BAAASZ010000011">
    <property type="protein sequence ID" value="GAA2431623.1"/>
    <property type="molecule type" value="Genomic_DNA"/>
</dbReference>
<evidence type="ECO:0008006" key="3">
    <source>
        <dbReference type="Google" id="ProtNLM"/>
    </source>
</evidence>
<dbReference type="SUPFAM" id="SSF54427">
    <property type="entry name" value="NTF2-like"/>
    <property type="match status" value="1"/>
</dbReference>
<evidence type="ECO:0000313" key="1">
    <source>
        <dbReference type="EMBL" id="GAA2431623.1"/>
    </source>
</evidence>
<name>A0ABP5WNE3_9ACTN</name>
<dbReference type="RefSeq" id="WP_344321145.1">
    <property type="nucleotide sequence ID" value="NZ_BAAASZ010000011.1"/>
</dbReference>
<reference evidence="2" key="1">
    <citation type="journal article" date="2019" name="Int. J. Syst. Evol. Microbiol.">
        <title>The Global Catalogue of Microorganisms (GCM) 10K type strain sequencing project: providing services to taxonomists for standard genome sequencing and annotation.</title>
        <authorList>
            <consortium name="The Broad Institute Genomics Platform"/>
            <consortium name="The Broad Institute Genome Sequencing Center for Infectious Disease"/>
            <person name="Wu L."/>
            <person name="Ma J."/>
        </authorList>
    </citation>
    <scope>NUCLEOTIDE SEQUENCE [LARGE SCALE GENOMIC DNA]</scope>
    <source>
        <strain evidence="2">JCM 6305</strain>
    </source>
</reference>
<accession>A0ABP5WNE3</accession>
<proteinExistence type="predicted"/>
<comment type="caution">
    <text evidence="1">The sequence shown here is derived from an EMBL/GenBank/DDBJ whole genome shotgun (WGS) entry which is preliminary data.</text>
</comment>
<dbReference type="InterPro" id="IPR032710">
    <property type="entry name" value="NTF2-like_dom_sf"/>
</dbReference>
<keyword evidence="2" id="KW-1185">Reference proteome</keyword>
<protein>
    <recommendedName>
        <fullName evidence="3">Nuclear transport factor 2 family protein</fullName>
    </recommendedName>
</protein>
<sequence>MTDEVLGAADALVSALGEGRLDDHCAAFAPDATFVFPATPERLASTADAADAAEA</sequence>
<gene>
    <name evidence="1" type="ORF">GCM10010405_13130</name>
</gene>